<evidence type="ECO:0008006" key="4">
    <source>
        <dbReference type="Google" id="ProtNLM"/>
    </source>
</evidence>
<reference evidence="2" key="1">
    <citation type="submission" date="2011-07" db="EMBL/GenBank/DDBJ databases">
        <title>The Genome Sequence of Exophiala (Wangiella) dermatitidis NIH/UT8656.</title>
        <authorList>
            <consortium name="The Broad Institute Genome Sequencing Platform"/>
            <person name="Cuomo C."/>
            <person name="Wang Z."/>
            <person name="Hunicke-Smith S."/>
            <person name="Szanislo P.J."/>
            <person name="Earl A."/>
            <person name="Young S.K."/>
            <person name="Zeng Q."/>
            <person name="Gargeya S."/>
            <person name="Fitzgerald M."/>
            <person name="Haas B."/>
            <person name="Abouelleil A."/>
            <person name="Alvarado L."/>
            <person name="Arachchi H.M."/>
            <person name="Berlin A."/>
            <person name="Brown A."/>
            <person name="Chapman S.B."/>
            <person name="Chen Z."/>
            <person name="Dunbar C."/>
            <person name="Freedman E."/>
            <person name="Gearin G."/>
            <person name="Gellesch M."/>
            <person name="Goldberg J."/>
            <person name="Griggs A."/>
            <person name="Gujja S."/>
            <person name="Heiman D."/>
            <person name="Howarth C."/>
            <person name="Larson L."/>
            <person name="Lui A."/>
            <person name="MacDonald P.J.P."/>
            <person name="Montmayeur A."/>
            <person name="Murphy C."/>
            <person name="Neiman D."/>
            <person name="Pearson M."/>
            <person name="Priest M."/>
            <person name="Roberts A."/>
            <person name="Saif S."/>
            <person name="Shea T."/>
            <person name="Shenoy N."/>
            <person name="Sisk P."/>
            <person name="Stolte C."/>
            <person name="Sykes S."/>
            <person name="Wortman J."/>
            <person name="Nusbaum C."/>
            <person name="Birren B."/>
        </authorList>
    </citation>
    <scope>NUCLEOTIDE SEQUENCE</scope>
    <source>
        <strain evidence="2">NIH/UT8656</strain>
    </source>
</reference>
<evidence type="ECO:0000313" key="2">
    <source>
        <dbReference type="EMBL" id="EHY53608.1"/>
    </source>
</evidence>
<feature type="compositionally biased region" description="Low complexity" evidence="1">
    <location>
        <begin position="590"/>
        <end position="603"/>
    </location>
</feature>
<feature type="compositionally biased region" description="Basic and acidic residues" evidence="1">
    <location>
        <begin position="609"/>
        <end position="618"/>
    </location>
</feature>
<dbReference type="RefSeq" id="XP_009154069.1">
    <property type="nucleotide sequence ID" value="XM_009155821.1"/>
</dbReference>
<dbReference type="OrthoDB" id="5359231at2759"/>
<gene>
    <name evidence="2" type="ORF">HMPREF1120_01797</name>
</gene>
<feature type="region of interest" description="Disordered" evidence="1">
    <location>
        <begin position="525"/>
        <end position="722"/>
    </location>
</feature>
<organism evidence="2 3">
    <name type="scientific">Exophiala dermatitidis (strain ATCC 34100 / CBS 525.76 / NIH/UT8656)</name>
    <name type="common">Black yeast</name>
    <name type="synonym">Wangiella dermatitidis</name>
    <dbReference type="NCBI Taxonomy" id="858893"/>
    <lineage>
        <taxon>Eukaryota</taxon>
        <taxon>Fungi</taxon>
        <taxon>Dikarya</taxon>
        <taxon>Ascomycota</taxon>
        <taxon>Pezizomycotina</taxon>
        <taxon>Eurotiomycetes</taxon>
        <taxon>Chaetothyriomycetidae</taxon>
        <taxon>Chaetothyriales</taxon>
        <taxon>Herpotrichiellaceae</taxon>
        <taxon>Exophiala</taxon>
    </lineage>
</organism>
<feature type="region of interest" description="Disordered" evidence="1">
    <location>
        <begin position="425"/>
        <end position="448"/>
    </location>
</feature>
<dbReference type="InParanoid" id="H6BPK6"/>
<evidence type="ECO:0000256" key="1">
    <source>
        <dbReference type="SAM" id="MobiDB-lite"/>
    </source>
</evidence>
<protein>
    <recommendedName>
        <fullName evidence="4">F-box domain-containing protein</fullName>
    </recommendedName>
</protein>
<feature type="compositionally biased region" description="Low complexity" evidence="1">
    <location>
        <begin position="673"/>
        <end position="697"/>
    </location>
</feature>
<feature type="region of interest" description="Disordered" evidence="1">
    <location>
        <begin position="749"/>
        <end position="781"/>
    </location>
</feature>
<keyword evidence="3" id="KW-1185">Reference proteome</keyword>
<dbReference type="OMA" id="FYAVSNQ"/>
<dbReference type="VEuPathDB" id="FungiDB:HMPREF1120_01797"/>
<proteinExistence type="predicted"/>
<sequence>MSNPTAGFRVTLGRCNDHDDALQTASPYSACILAYATSFVYQSGILSYTTCSTLRVLDLNNCRNTEKVFSSTVFWKAITHQTQGGAGLDLESLVSLRVHEYACDIVVLVCDFGFHGQYLVAVNIAEGFEPLQPTADVGGLSRVILCTRLRSTSKLFVRHNGRYLVTGTYSALGNHDHHEWLLYRYDLTTSRLVSKEPLQLRNFFGSELGSTVCFTIFDGSFYALTNQTSFESEEVDWTSYYHFISFALDDPHPDLNIQVIWRRQHLEGPINDAWTHLGFQQDHRNGELLIVECRKEWLSGGSQCTRTYYTHPFHRVVHRDLEEGLRHPPNDRLSLTLDFKSNSRWEESWPRADRFVHTEISSGEPHGVKEYICAKTKWHGYHFNSQTFVDLVTDEVRVEGEWRAKERIKLRVVSRRELSPMVRDEDSKMIPGGMKIRPRMRDKDGNEMQDGEKAFTASKASLWPPDDAPQELQDVLCPDGRAGDVHAVLGDEGIVYMAGPRRQADAPERALIFVSFDPTFGFRSMKRPDGSSVMPKQKWQGSPSQSGRKRKSSSIPRENFRDVPDLEDSSHLLKRSKWVRTGQHSPTKSSPPLSVVEVSELSSIQEPSDDLKTRHFVEEEPQAAERATSLTEVKVEETEESSRTQFLGKEVVVDGTDGGQTPQDSKIQRRDYASSSSAARGKRTSVSSSAPSLSLQPPLEPQWGFDRVSSSPSRLPPAGHSSSSFLDQQWDFASVSSLSSSSSPLLPPLNDLASDSVPTTANTAGFESNDDTTVSADGPSLSGNEHELQLLQTWRENAAYLTIGRGFWLR</sequence>
<feature type="compositionally biased region" description="Basic and acidic residues" evidence="1">
    <location>
        <begin position="439"/>
        <end position="448"/>
    </location>
</feature>
<dbReference type="HOGENOM" id="CLU_015634_1_0_1"/>
<dbReference type="eggNOG" id="ENOG502RYII">
    <property type="taxonomic scope" value="Eukaryota"/>
</dbReference>
<dbReference type="GeneID" id="20306436"/>
<dbReference type="AlphaFoldDB" id="H6BPK6"/>
<feature type="compositionally biased region" description="Basic and acidic residues" evidence="1">
    <location>
        <begin position="633"/>
        <end position="642"/>
    </location>
</feature>
<evidence type="ECO:0000313" key="3">
    <source>
        <dbReference type="Proteomes" id="UP000007304"/>
    </source>
</evidence>
<feature type="compositionally biased region" description="Polar residues" evidence="1">
    <location>
        <begin position="757"/>
        <end position="775"/>
    </location>
</feature>
<name>H6BPK6_EXODN</name>
<dbReference type="Proteomes" id="UP000007304">
    <property type="component" value="Unassembled WGS sequence"/>
</dbReference>
<feature type="compositionally biased region" description="Basic and acidic residues" evidence="1">
    <location>
        <begin position="558"/>
        <end position="571"/>
    </location>
</feature>
<dbReference type="EMBL" id="JH226131">
    <property type="protein sequence ID" value="EHY53608.1"/>
    <property type="molecule type" value="Genomic_DNA"/>
</dbReference>
<dbReference type="STRING" id="858893.H6BPK6"/>
<accession>H6BPK6</accession>